<sequence length="83" mass="9847">MATTPAVLTLLQEKRNNLAYQPVIPKGTTRMLPKYHKGDTKTFDIERLQGQHPESSEQYNLQKPYYYLFVPQFYVTSYVFYLH</sequence>
<name>M8C6Q3_AEGTA</name>
<evidence type="ECO:0000313" key="1">
    <source>
        <dbReference type="EnsemblPlants" id="EMT22702"/>
    </source>
</evidence>
<accession>M8C6Q3</accession>
<reference evidence="1" key="1">
    <citation type="submission" date="2015-06" db="UniProtKB">
        <authorList>
            <consortium name="EnsemblPlants"/>
        </authorList>
    </citation>
    <scope>IDENTIFICATION</scope>
</reference>
<dbReference type="EnsemblPlants" id="EMT22702">
    <property type="protein sequence ID" value="EMT22702"/>
    <property type="gene ID" value="F775_23794"/>
</dbReference>
<protein>
    <submittedName>
        <fullName evidence="1">Uncharacterized protein</fullName>
    </submittedName>
</protein>
<proteinExistence type="predicted"/>
<organism evidence="1">
    <name type="scientific">Aegilops tauschii</name>
    <name type="common">Tausch's goatgrass</name>
    <name type="synonym">Aegilops squarrosa</name>
    <dbReference type="NCBI Taxonomy" id="37682"/>
    <lineage>
        <taxon>Eukaryota</taxon>
        <taxon>Viridiplantae</taxon>
        <taxon>Streptophyta</taxon>
        <taxon>Embryophyta</taxon>
        <taxon>Tracheophyta</taxon>
        <taxon>Spermatophyta</taxon>
        <taxon>Magnoliopsida</taxon>
        <taxon>Liliopsida</taxon>
        <taxon>Poales</taxon>
        <taxon>Poaceae</taxon>
        <taxon>BOP clade</taxon>
        <taxon>Pooideae</taxon>
        <taxon>Triticodae</taxon>
        <taxon>Triticeae</taxon>
        <taxon>Triticinae</taxon>
        <taxon>Aegilops</taxon>
    </lineage>
</organism>
<dbReference type="AlphaFoldDB" id="M8C6Q3"/>